<dbReference type="Pfam" id="PF13672">
    <property type="entry name" value="PP2C_2"/>
    <property type="match status" value="1"/>
</dbReference>
<dbReference type="SUPFAM" id="SSF81606">
    <property type="entry name" value="PP2C-like"/>
    <property type="match status" value="1"/>
</dbReference>
<organism evidence="2 3">
    <name type="scientific">Streptomyces celluloflavus</name>
    <dbReference type="NCBI Taxonomy" id="58344"/>
    <lineage>
        <taxon>Bacteria</taxon>
        <taxon>Bacillati</taxon>
        <taxon>Actinomycetota</taxon>
        <taxon>Actinomycetes</taxon>
        <taxon>Kitasatosporales</taxon>
        <taxon>Streptomycetaceae</taxon>
        <taxon>Streptomyces</taxon>
    </lineage>
</organism>
<sequence>MSEPYTPLWNTVARSVQGVNKQQNQDWYTAEGSGTSGAPLILAVSDGHGSAAHARSGIGSRYAVELFAVHAREFASLAGTEGPDGRRSLSWLMNFARHTMPRRLVAHWQQRVQGHWQRQHEAEPGGTQAEPSAEQKLVLYGATLIGAVLTPQLFAAWQLGDGELTVVDHNNEVVLPLAPAEADLGDDTESLCGREAWRLLRMHWAPITDPARMPRLIALSTDGLSKSFASDEGFIQFMTGLDQRLSESGAEGVQAVLPEWLTKAAQHSGDDTTLVAGHRLCHPEAEE</sequence>
<accession>A0ABW7REY3</accession>
<protein>
    <submittedName>
        <fullName evidence="2">Protein phosphatase 2C domain-containing protein</fullName>
    </submittedName>
</protein>
<dbReference type="Proteomes" id="UP001610990">
    <property type="component" value="Unassembled WGS sequence"/>
</dbReference>
<dbReference type="EMBL" id="JBIRGH010000011">
    <property type="protein sequence ID" value="MFH8586613.1"/>
    <property type="molecule type" value="Genomic_DNA"/>
</dbReference>
<name>A0ABW7REY3_9ACTN</name>
<evidence type="ECO:0000313" key="3">
    <source>
        <dbReference type="Proteomes" id="UP001610990"/>
    </source>
</evidence>
<gene>
    <name evidence="2" type="ORF">ACH4GP_19810</name>
</gene>
<proteinExistence type="predicted"/>
<dbReference type="Gene3D" id="3.60.40.10">
    <property type="entry name" value="PPM-type phosphatase domain"/>
    <property type="match status" value="1"/>
</dbReference>
<evidence type="ECO:0000313" key="2">
    <source>
        <dbReference type="EMBL" id="MFH8586613.1"/>
    </source>
</evidence>
<feature type="domain" description="PPM-type phosphatase" evidence="1">
    <location>
        <begin position="20"/>
        <end position="261"/>
    </location>
</feature>
<comment type="caution">
    <text evidence="2">The sequence shown here is derived from an EMBL/GenBank/DDBJ whole genome shotgun (WGS) entry which is preliminary data.</text>
</comment>
<evidence type="ECO:0000259" key="1">
    <source>
        <dbReference type="Pfam" id="PF13672"/>
    </source>
</evidence>
<dbReference type="InterPro" id="IPR001932">
    <property type="entry name" value="PPM-type_phosphatase-like_dom"/>
</dbReference>
<reference evidence="2 3" key="1">
    <citation type="submission" date="2024-10" db="EMBL/GenBank/DDBJ databases">
        <title>The Natural Products Discovery Center: Release of the First 8490 Sequenced Strains for Exploring Actinobacteria Biosynthetic Diversity.</title>
        <authorList>
            <person name="Kalkreuter E."/>
            <person name="Kautsar S.A."/>
            <person name="Yang D."/>
            <person name="Bader C.D."/>
            <person name="Teijaro C.N."/>
            <person name="Fluegel L."/>
            <person name="Davis C.M."/>
            <person name="Simpson J.R."/>
            <person name="Lauterbach L."/>
            <person name="Steele A.D."/>
            <person name="Gui C."/>
            <person name="Meng S."/>
            <person name="Li G."/>
            <person name="Viehrig K."/>
            <person name="Ye F."/>
            <person name="Su P."/>
            <person name="Kiefer A.F."/>
            <person name="Nichols A."/>
            <person name="Cepeda A.J."/>
            <person name="Yan W."/>
            <person name="Fan B."/>
            <person name="Jiang Y."/>
            <person name="Adhikari A."/>
            <person name="Zheng C.-J."/>
            <person name="Schuster L."/>
            <person name="Cowan T.M."/>
            <person name="Smanski M.J."/>
            <person name="Chevrette M.G."/>
            <person name="De Carvalho L.P.S."/>
            <person name="Shen B."/>
        </authorList>
    </citation>
    <scope>NUCLEOTIDE SEQUENCE [LARGE SCALE GENOMIC DNA]</scope>
    <source>
        <strain evidence="2 3">NPDC018013</strain>
    </source>
</reference>
<keyword evidence="3" id="KW-1185">Reference proteome</keyword>
<dbReference type="InterPro" id="IPR036457">
    <property type="entry name" value="PPM-type-like_dom_sf"/>
</dbReference>
<dbReference type="RefSeq" id="WP_367435737.1">
    <property type="nucleotide sequence ID" value="NZ_CP108413.1"/>
</dbReference>